<reference evidence="1 2" key="1">
    <citation type="journal article" date="2014" name="Science">
        <title>Plant genetics. Early allopolyploid evolution in the post-Neolithic Brassica napus oilseed genome.</title>
        <authorList>
            <person name="Chalhoub B."/>
            <person name="Denoeud F."/>
            <person name="Liu S."/>
            <person name="Parkin I.A."/>
            <person name="Tang H."/>
            <person name="Wang X."/>
            <person name="Chiquet J."/>
            <person name="Belcram H."/>
            <person name="Tong C."/>
            <person name="Samans B."/>
            <person name="Correa M."/>
            <person name="Da Silva C."/>
            <person name="Just J."/>
            <person name="Falentin C."/>
            <person name="Koh C.S."/>
            <person name="Le Clainche I."/>
            <person name="Bernard M."/>
            <person name="Bento P."/>
            <person name="Noel B."/>
            <person name="Labadie K."/>
            <person name="Alberti A."/>
            <person name="Charles M."/>
            <person name="Arnaud D."/>
            <person name="Guo H."/>
            <person name="Daviaud C."/>
            <person name="Alamery S."/>
            <person name="Jabbari K."/>
            <person name="Zhao M."/>
            <person name="Edger P.P."/>
            <person name="Chelaifa H."/>
            <person name="Tack D."/>
            <person name="Lassalle G."/>
            <person name="Mestiri I."/>
            <person name="Schnel N."/>
            <person name="Le Paslier M.C."/>
            <person name="Fan G."/>
            <person name="Renault V."/>
            <person name="Bayer P.E."/>
            <person name="Golicz A.A."/>
            <person name="Manoli S."/>
            <person name="Lee T.H."/>
            <person name="Thi V.H."/>
            <person name="Chalabi S."/>
            <person name="Hu Q."/>
            <person name="Fan C."/>
            <person name="Tollenaere R."/>
            <person name="Lu Y."/>
            <person name="Battail C."/>
            <person name="Shen J."/>
            <person name="Sidebottom C.H."/>
            <person name="Wang X."/>
            <person name="Canaguier A."/>
            <person name="Chauveau A."/>
            <person name="Berard A."/>
            <person name="Deniot G."/>
            <person name="Guan M."/>
            <person name="Liu Z."/>
            <person name="Sun F."/>
            <person name="Lim Y.P."/>
            <person name="Lyons E."/>
            <person name="Town C.D."/>
            <person name="Bancroft I."/>
            <person name="Wang X."/>
            <person name="Meng J."/>
            <person name="Ma J."/>
            <person name="Pires J.C."/>
            <person name="King G.J."/>
            <person name="Brunel D."/>
            <person name="Delourme R."/>
            <person name="Renard M."/>
            <person name="Aury J.M."/>
            <person name="Adams K.L."/>
            <person name="Batley J."/>
            <person name="Snowdon R.J."/>
            <person name="Tost J."/>
            <person name="Edwards D."/>
            <person name="Zhou Y."/>
            <person name="Hua W."/>
            <person name="Sharpe A.G."/>
            <person name="Paterson A.H."/>
            <person name="Guan C."/>
            <person name="Wincker P."/>
        </authorList>
    </citation>
    <scope>NUCLEOTIDE SEQUENCE [LARGE SCALE GENOMIC DNA]</scope>
    <source>
        <strain evidence="2">cv. Darmor-bzh</strain>
    </source>
</reference>
<name>A0A078GY63_BRANA</name>
<gene>
    <name evidence="1" type="primary">BnaA03g49930D</name>
    <name evidence="1" type="ORF">GSBRNA2T00044765001</name>
</gene>
<keyword evidence="2" id="KW-1185">Reference proteome</keyword>
<evidence type="ECO:0000313" key="1">
    <source>
        <dbReference type="EMBL" id="CDY30177.1"/>
    </source>
</evidence>
<proteinExistence type="predicted"/>
<dbReference type="EMBL" id="LK032250">
    <property type="protein sequence ID" value="CDY30177.1"/>
    <property type="molecule type" value="Genomic_DNA"/>
</dbReference>
<dbReference type="AlphaFoldDB" id="A0A078GY63"/>
<organism evidence="1 2">
    <name type="scientific">Brassica napus</name>
    <name type="common">Rape</name>
    <dbReference type="NCBI Taxonomy" id="3708"/>
    <lineage>
        <taxon>Eukaryota</taxon>
        <taxon>Viridiplantae</taxon>
        <taxon>Streptophyta</taxon>
        <taxon>Embryophyta</taxon>
        <taxon>Tracheophyta</taxon>
        <taxon>Spermatophyta</taxon>
        <taxon>Magnoliopsida</taxon>
        <taxon>eudicotyledons</taxon>
        <taxon>Gunneridae</taxon>
        <taxon>Pentapetalae</taxon>
        <taxon>rosids</taxon>
        <taxon>malvids</taxon>
        <taxon>Brassicales</taxon>
        <taxon>Brassicaceae</taxon>
        <taxon>Brassiceae</taxon>
        <taxon>Brassica</taxon>
    </lineage>
</organism>
<dbReference type="Gramene" id="CDY30177">
    <property type="protein sequence ID" value="CDY30177"/>
    <property type="gene ID" value="GSBRNA2T00044765001"/>
</dbReference>
<accession>A0A078GY63</accession>
<sequence length="32" mass="3814">MSSIEPIHDSEITFFFLEESLPRCFGFQEEFT</sequence>
<evidence type="ECO:0000313" key="2">
    <source>
        <dbReference type="Proteomes" id="UP000028999"/>
    </source>
</evidence>
<dbReference type="Proteomes" id="UP000028999">
    <property type="component" value="Unassembled WGS sequence"/>
</dbReference>
<protein>
    <submittedName>
        <fullName evidence="1">BnaA03g49930D protein</fullName>
    </submittedName>
</protein>
<dbReference type="PaxDb" id="3708-A0A078GY63"/>